<dbReference type="InterPro" id="IPR050194">
    <property type="entry name" value="Glycosyltransferase_grp1"/>
</dbReference>
<accession>A0A830GJN9</accession>
<evidence type="ECO:0000313" key="2">
    <source>
        <dbReference type="EMBL" id="GGN92144.1"/>
    </source>
</evidence>
<reference evidence="2" key="2">
    <citation type="submission" date="2020-09" db="EMBL/GenBank/DDBJ databases">
        <authorList>
            <person name="Sun Q."/>
            <person name="Ohkuma M."/>
        </authorList>
    </citation>
    <scope>NUCLEOTIDE SEQUENCE</scope>
    <source>
        <strain evidence="2">JCM 17820</strain>
    </source>
</reference>
<dbReference type="PANTHER" id="PTHR45947:SF3">
    <property type="entry name" value="SULFOQUINOVOSYL TRANSFERASE SQD2"/>
    <property type="match status" value="1"/>
</dbReference>
<keyword evidence="2" id="KW-0808">Transferase</keyword>
<evidence type="ECO:0000313" key="3">
    <source>
        <dbReference type="Proteomes" id="UP000605784"/>
    </source>
</evidence>
<dbReference type="RefSeq" id="WP_188996261.1">
    <property type="nucleotide sequence ID" value="NZ_BMOU01000002.1"/>
</dbReference>
<feature type="domain" description="Glycosyl transferase family 1" evidence="1">
    <location>
        <begin position="194"/>
        <end position="358"/>
    </location>
</feature>
<dbReference type="CDD" id="cd03801">
    <property type="entry name" value="GT4_PimA-like"/>
    <property type="match status" value="1"/>
</dbReference>
<dbReference type="AlphaFoldDB" id="A0A830GJN9"/>
<evidence type="ECO:0000259" key="1">
    <source>
        <dbReference type="Pfam" id="PF00534"/>
    </source>
</evidence>
<keyword evidence="3" id="KW-1185">Reference proteome</keyword>
<sequence>MIELLVTAHGLSRELVWDRWRILADEYPVSVTLVVPERWESYWFNEREVLSPEPVREDNFRVITLPTTDVEDWSSYFFRSIDNELRELEPDVIYSLHEEHIFVNHQWLLYRNIWCPDAKFIFFSMNALGVPKDEWHQKLRWWHLERNAEAALGHYPGCKRSLRQAGFERPIFMQTQIGLSENLFYPDTAARNAVREELGFDDEFVVGFTGRLVEEKGIFDLIEAMPLEETDWRLLIVGDGDMRGKVEDRIANCGFEHRAHMMGFVEQKEVARYMRAMDCYVLGSHTTDDWIDTFPLSPVQAMATEVPTVVSDSGALPFQVGDAGLVFPEKDVGTLKEHLQFLADNPEERRKIGEACREQVMSKFSAEALAENFFKILVQVYTGEYEYADEGEKYTQYKAH</sequence>
<dbReference type="Pfam" id="PF00534">
    <property type="entry name" value="Glycos_transf_1"/>
    <property type="match status" value="1"/>
</dbReference>
<reference evidence="2" key="1">
    <citation type="journal article" date="2014" name="Int. J. Syst. Evol. Microbiol.">
        <title>Complete genome sequence of Corynebacterium casei LMG S-19264T (=DSM 44701T), isolated from a smear-ripened cheese.</title>
        <authorList>
            <consortium name="US DOE Joint Genome Institute (JGI-PGF)"/>
            <person name="Walter F."/>
            <person name="Albersmeier A."/>
            <person name="Kalinowski J."/>
            <person name="Ruckert C."/>
        </authorList>
    </citation>
    <scope>NUCLEOTIDE SEQUENCE</scope>
    <source>
        <strain evidence="2">JCM 17820</strain>
    </source>
</reference>
<comment type="caution">
    <text evidence="2">The sequence shown here is derived from an EMBL/GenBank/DDBJ whole genome shotgun (WGS) entry which is preliminary data.</text>
</comment>
<dbReference type="Gene3D" id="3.40.50.2000">
    <property type="entry name" value="Glycogen Phosphorylase B"/>
    <property type="match status" value="2"/>
</dbReference>
<dbReference type="GO" id="GO:0016758">
    <property type="term" value="F:hexosyltransferase activity"/>
    <property type="evidence" value="ECO:0007669"/>
    <property type="project" value="TreeGrafter"/>
</dbReference>
<organism evidence="2 3">
    <name type="scientific">Haloarcula pellucida</name>
    <dbReference type="NCBI Taxonomy" id="1427151"/>
    <lineage>
        <taxon>Archaea</taxon>
        <taxon>Methanobacteriati</taxon>
        <taxon>Methanobacteriota</taxon>
        <taxon>Stenosarchaea group</taxon>
        <taxon>Halobacteria</taxon>
        <taxon>Halobacteriales</taxon>
        <taxon>Haloarculaceae</taxon>
        <taxon>Haloarcula</taxon>
    </lineage>
</organism>
<gene>
    <name evidence="2" type="ORF">GCM10009030_16060</name>
</gene>
<dbReference type="EMBL" id="BMOU01000002">
    <property type="protein sequence ID" value="GGN92144.1"/>
    <property type="molecule type" value="Genomic_DNA"/>
</dbReference>
<dbReference type="SUPFAM" id="SSF53756">
    <property type="entry name" value="UDP-Glycosyltransferase/glycogen phosphorylase"/>
    <property type="match status" value="1"/>
</dbReference>
<protein>
    <submittedName>
        <fullName evidence="2">Glycosyl transferase family 1</fullName>
    </submittedName>
</protein>
<dbReference type="Proteomes" id="UP000605784">
    <property type="component" value="Unassembled WGS sequence"/>
</dbReference>
<dbReference type="InterPro" id="IPR001296">
    <property type="entry name" value="Glyco_trans_1"/>
</dbReference>
<name>A0A830GJN9_9EURY</name>
<dbReference type="PANTHER" id="PTHR45947">
    <property type="entry name" value="SULFOQUINOVOSYL TRANSFERASE SQD2"/>
    <property type="match status" value="1"/>
</dbReference>
<proteinExistence type="predicted"/>